<evidence type="ECO:0000256" key="1">
    <source>
        <dbReference type="ARBA" id="ARBA00022723"/>
    </source>
</evidence>
<proteinExistence type="predicted"/>
<gene>
    <name evidence="4" type="ORF">HRI_000839600</name>
</gene>
<evidence type="ECO:0000259" key="2">
    <source>
        <dbReference type="PROSITE" id="PS00497"/>
    </source>
</evidence>
<dbReference type="PANTHER" id="PTHR11474:SF87">
    <property type="entry name" value="POLYPHENOL OXIDASE, CHLOROPLASTIC-LIKE"/>
    <property type="match status" value="1"/>
</dbReference>
<dbReference type="SUPFAM" id="SSF48056">
    <property type="entry name" value="Di-copper centre-containing domain"/>
    <property type="match status" value="1"/>
</dbReference>
<feature type="domain" description="Tyrosinase copper-binding" evidence="3">
    <location>
        <begin position="348"/>
        <end position="359"/>
    </location>
</feature>
<comment type="caution">
    <text evidence="4">The sequence shown here is derived from an EMBL/GenBank/DDBJ whole genome shotgun (WGS) entry which is preliminary data.</text>
</comment>
<dbReference type="EMBL" id="BSYR01000010">
    <property type="protein sequence ID" value="GMI71703.1"/>
    <property type="molecule type" value="Genomic_DNA"/>
</dbReference>
<evidence type="ECO:0000259" key="3">
    <source>
        <dbReference type="PROSITE" id="PS00498"/>
    </source>
</evidence>
<name>A0A9W7LP53_HIBTR</name>
<evidence type="ECO:0000313" key="4">
    <source>
        <dbReference type="EMBL" id="GMI71703.1"/>
    </source>
</evidence>
<keyword evidence="1" id="KW-0479">Metal-binding</keyword>
<evidence type="ECO:0000313" key="5">
    <source>
        <dbReference type="Proteomes" id="UP001165190"/>
    </source>
</evidence>
<dbReference type="PANTHER" id="PTHR11474">
    <property type="entry name" value="TYROSINASE FAMILY MEMBER"/>
    <property type="match status" value="1"/>
</dbReference>
<dbReference type="GO" id="GO:0046872">
    <property type="term" value="F:metal ion binding"/>
    <property type="evidence" value="ECO:0007669"/>
    <property type="project" value="UniProtKB-KW"/>
</dbReference>
<protein>
    <recommendedName>
        <fullName evidence="2 3">Tyrosinase copper-binding domain-containing protein</fullName>
    </recommendedName>
</protein>
<dbReference type="PROSITE" id="PS00498">
    <property type="entry name" value="TYROSINASE_2"/>
    <property type="match status" value="1"/>
</dbReference>
<dbReference type="AlphaFoldDB" id="A0A9W7LP53"/>
<dbReference type="Proteomes" id="UP001165190">
    <property type="component" value="Unassembled WGS sequence"/>
</dbReference>
<dbReference type="InterPro" id="IPR002227">
    <property type="entry name" value="Tyrosinase_Cu-bd"/>
</dbReference>
<dbReference type="InterPro" id="IPR050316">
    <property type="entry name" value="Tyrosinase/Hemocyanin"/>
</dbReference>
<dbReference type="InterPro" id="IPR008922">
    <property type="entry name" value="Di-copper_centre_dom_sf"/>
</dbReference>
<dbReference type="PRINTS" id="PR00092">
    <property type="entry name" value="TYROSINASE"/>
</dbReference>
<accession>A0A9W7LP53</accession>
<dbReference type="OrthoDB" id="6132182at2759"/>
<sequence length="394" mass="44354">MASTLNSPSSLFALPISSIQTPFLPKNSQFGFVSRRVVLCKANNGKQNNDGSFDRRDVLLGLGSLYGATSLVSDPFALAAPIYAPDLSHCGDATVPLKKSPNANVSVHCCPPISTNIIDFKPPAFTKIRKRQPAHLVTPDYVKKFQDAIMLMEALDDKDPRSFTQQAMIHCAYCNSAYEQMGFPSQDLQVHNSWLFFPFHRLYLYFFERILGKLVGDPQFALPFWNWDHPDGMTIPQIYVDQTSPLYDAKRNSDHQPPVVVDLDYSTDKNLPPDEQIQANLCTMNKQMVQGTTTKTLFHGKEYRMGYSPDPGAGTIENGVHISLHKWVGDPKQPMKEDMGNFYSAGYDPLFYAHHANVDRMWHLWKSSLPGKAHHDWMEIIAPNYAPICAPTLK</sequence>
<keyword evidence="5" id="KW-1185">Reference proteome</keyword>
<dbReference type="PROSITE" id="PS00497">
    <property type="entry name" value="TYROSINASE_1"/>
    <property type="match status" value="1"/>
</dbReference>
<dbReference type="Pfam" id="PF00264">
    <property type="entry name" value="Tyrosinase"/>
    <property type="match status" value="1"/>
</dbReference>
<feature type="domain" description="Tyrosinase copper-binding" evidence="2">
    <location>
        <begin position="191"/>
        <end position="208"/>
    </location>
</feature>
<organism evidence="4 5">
    <name type="scientific">Hibiscus trionum</name>
    <name type="common">Flower of an hour</name>
    <dbReference type="NCBI Taxonomy" id="183268"/>
    <lineage>
        <taxon>Eukaryota</taxon>
        <taxon>Viridiplantae</taxon>
        <taxon>Streptophyta</taxon>
        <taxon>Embryophyta</taxon>
        <taxon>Tracheophyta</taxon>
        <taxon>Spermatophyta</taxon>
        <taxon>Magnoliopsida</taxon>
        <taxon>eudicotyledons</taxon>
        <taxon>Gunneridae</taxon>
        <taxon>Pentapetalae</taxon>
        <taxon>rosids</taxon>
        <taxon>malvids</taxon>
        <taxon>Malvales</taxon>
        <taxon>Malvaceae</taxon>
        <taxon>Malvoideae</taxon>
        <taxon>Hibiscus</taxon>
    </lineage>
</organism>
<dbReference type="GO" id="GO:0016491">
    <property type="term" value="F:oxidoreductase activity"/>
    <property type="evidence" value="ECO:0007669"/>
    <property type="project" value="InterPro"/>
</dbReference>
<reference evidence="4" key="1">
    <citation type="submission" date="2023-05" db="EMBL/GenBank/DDBJ databases">
        <title>Genome and transcriptome analyses reveal genes involved in the formation of fine ridges on petal epidermal cells in Hibiscus trionum.</title>
        <authorList>
            <person name="Koshimizu S."/>
            <person name="Masuda S."/>
            <person name="Ishii T."/>
            <person name="Shirasu K."/>
            <person name="Hoshino A."/>
            <person name="Arita M."/>
        </authorList>
    </citation>
    <scope>NUCLEOTIDE SEQUENCE</scope>
    <source>
        <strain evidence="4">Hamamatsu line</strain>
    </source>
</reference>
<dbReference type="Gene3D" id="1.10.1280.10">
    <property type="entry name" value="Di-copper center containing domain from catechol oxidase"/>
    <property type="match status" value="1"/>
</dbReference>